<evidence type="ECO:0000259" key="8">
    <source>
        <dbReference type="Pfam" id="PF05699"/>
    </source>
</evidence>
<accession>A0A3L6MR71</accession>
<proteinExistence type="predicted"/>
<keyword evidence="5" id="KW-0539">Nucleus</keyword>
<dbReference type="EMBL" id="MRCU01000019">
    <property type="protein sequence ID" value="RKK06843.1"/>
    <property type="molecule type" value="Genomic_DNA"/>
</dbReference>
<dbReference type="GO" id="GO:0008270">
    <property type="term" value="F:zinc ion binding"/>
    <property type="evidence" value="ECO:0007669"/>
    <property type="project" value="UniProtKB-KW"/>
</dbReference>
<name>A0A3L6MR71_FUSOX</name>
<evidence type="ECO:0000313" key="9">
    <source>
        <dbReference type="EMBL" id="RKK06843.1"/>
    </source>
</evidence>
<feature type="domain" description="HAT C-terminal dimerisation" evidence="8">
    <location>
        <begin position="664"/>
        <end position="745"/>
    </location>
</feature>
<evidence type="ECO:0000256" key="7">
    <source>
        <dbReference type="SAM" id="Phobius"/>
    </source>
</evidence>
<keyword evidence="7" id="KW-1133">Transmembrane helix</keyword>
<evidence type="ECO:0000256" key="5">
    <source>
        <dbReference type="ARBA" id="ARBA00023242"/>
    </source>
</evidence>
<evidence type="ECO:0000256" key="6">
    <source>
        <dbReference type="SAM" id="MobiDB-lite"/>
    </source>
</evidence>
<feature type="transmembrane region" description="Helical" evidence="7">
    <location>
        <begin position="1090"/>
        <end position="1109"/>
    </location>
</feature>
<feature type="transmembrane region" description="Helical" evidence="7">
    <location>
        <begin position="1342"/>
        <end position="1367"/>
    </location>
</feature>
<dbReference type="InterPro" id="IPR008906">
    <property type="entry name" value="HATC_C_dom"/>
</dbReference>
<feature type="compositionally biased region" description="Low complexity" evidence="6">
    <location>
        <begin position="74"/>
        <end position="87"/>
    </location>
</feature>
<sequence>MGSLGHPDGLTGLLGALTAGGRYWVCGLCDARNQVKILEAKATTSPIYHLNNDHHIYKPSTAHDNGPDSEPESSNRTSPAPSSSVSVLDMQKRAAKRRPLIVESRADICKRLLLGWITDANIPLHGVEHKLFRQLLAFLDDEFVIEVLPTSGNTVRRWILQEFEEHTRMLKDEMNKALSKVHTSFDMWTSPNGIAILSVIAYYVDIAGTPQVRLINLEKLSGSHGGENQAILMAKVIRKYGLEKKIGLFTADNADPCDTCVRALLKMFNPRASPTGLEGLEGERRIRCVGHILNLSAKAFLEGDSSDIFDSHIAEKDQKKERELLREWRKRGPIGKLHNLVYWIRRNPQRRELFLSITSGKVDQSIIAELGVWFVDDTLKGLMVKADNDTRWNSVYLMVHRALRLRDIIDFFCKLSLLDPKEEKRVSAEDVLSCEDWVVLAEIIEILQPYLTYTKHFEGRTPRFAEVLPTMYLLKDHLSEMRQRYSSNLIPAPYRAPRITLEEPGGLQQDTGVSTWGRYSTMESTTSGEPSSPLYQAEISVQFEDKDLDPEPFELSDDGLHFIQHSIKYAMSKLDKYRNLMERSVVYWAAMILHPGYGIGFLQLRLPNQVDSILRDFRDYFDRHYAQGNQAPVSPDSPPAFHGSKLLLRTANFPKKARKEAPDEINLYLQMVPEEDFKEEQLLQWWLGRKTQFPRLFNMAMDLLSISAMSSENERVFSAAKLTISSQRNALHWVTVEALQCLRNWARTGAISWAKPRGHQDTMVCLSVEFSPGTIERYVAYCSRSILAKAQLYHWTQHVTGRTWLVLVGDTNGLQSLSPASLTKGYGTIGDVVDKAPACLQNSVSSLSKESFQHVMGSCSFTSKTLHTGNAGRPWEYSTSRKSMTALSFDTVGYDATKRHIPSGQYFDRECFCSTFAINQQHEPCSTSDQLALTKERLWLNATCGPASLPDNWTSTLKILGFSYIPLRGWHPPGRITDMPKVTDFTQQCTTDACQLDSDGYCQVESAIDRTCFCRNINYDLCQGSCQALKARRQYVNWLHGLCGGVEGWRGLPDNWREMIAPQPRDMIPWQWTLRPGTAEQDGECPSNEWKLGSIALVNLAIPVAVFFGNGRRQRDTAINLSTQSRSPRWILGGFLLASLQLLANWVNVNIIQSTPGYGDVPIFQLMLLWCSLPRLGWLTIPPHGIHHLSAKDLVSATSALFAEVVLQVFSFYHMTLTVNYGRQNGFYLGGLADAKEQGFAWLMYAAALIWLLVVAMMAVPFIRTMHAVLNTDSPARTIQESLSNHDGSKYMTPKDDEANVYETLLSKPHWRAPLNSQGCSYGTLPAKYQSHELFGGPLATLYMVMAMALPLLWLAQWLFWAGFVVLSSEDFCLPSLDVLTAVWMAASLGSVVIKSYL</sequence>
<dbReference type="InterPro" id="IPR052035">
    <property type="entry name" value="ZnF_BED_domain_contain"/>
</dbReference>
<keyword evidence="2" id="KW-0479">Metal-binding</keyword>
<feature type="region of interest" description="Disordered" evidence="6">
    <location>
        <begin position="56"/>
        <end position="89"/>
    </location>
</feature>
<feature type="transmembrane region" description="Helical" evidence="7">
    <location>
        <begin position="1242"/>
        <end position="1263"/>
    </location>
</feature>
<evidence type="ECO:0000256" key="1">
    <source>
        <dbReference type="ARBA" id="ARBA00004123"/>
    </source>
</evidence>
<keyword evidence="7" id="KW-0812">Transmembrane</keyword>
<dbReference type="Proteomes" id="UP000270866">
    <property type="component" value="Unassembled WGS sequence"/>
</dbReference>
<evidence type="ECO:0000313" key="10">
    <source>
        <dbReference type="Proteomes" id="UP000270866"/>
    </source>
</evidence>
<evidence type="ECO:0000256" key="2">
    <source>
        <dbReference type="ARBA" id="ARBA00022723"/>
    </source>
</evidence>
<comment type="subcellular location">
    <subcellularLocation>
        <location evidence="1">Nucleus</location>
    </subcellularLocation>
</comment>
<feature type="transmembrane region" description="Helical" evidence="7">
    <location>
        <begin position="1161"/>
        <end position="1181"/>
    </location>
</feature>
<dbReference type="GO" id="GO:0046983">
    <property type="term" value="F:protein dimerization activity"/>
    <property type="evidence" value="ECO:0007669"/>
    <property type="project" value="InterPro"/>
</dbReference>
<dbReference type="Pfam" id="PF05699">
    <property type="entry name" value="Dimer_Tnp_hAT"/>
    <property type="match status" value="1"/>
</dbReference>
<dbReference type="GO" id="GO:0005634">
    <property type="term" value="C:nucleus"/>
    <property type="evidence" value="ECO:0007669"/>
    <property type="project" value="UniProtKB-SubCell"/>
</dbReference>
<keyword evidence="7" id="KW-0472">Membrane</keyword>
<feature type="transmembrane region" description="Helical" evidence="7">
    <location>
        <begin position="1193"/>
        <end position="1213"/>
    </location>
</feature>
<comment type="caution">
    <text evidence="9">The sequence shown here is derived from an EMBL/GenBank/DDBJ whole genome shotgun (WGS) entry which is preliminary data.</text>
</comment>
<keyword evidence="3" id="KW-0863">Zinc-finger</keyword>
<evidence type="ECO:0000256" key="3">
    <source>
        <dbReference type="ARBA" id="ARBA00022771"/>
    </source>
</evidence>
<dbReference type="InterPro" id="IPR012337">
    <property type="entry name" value="RNaseH-like_sf"/>
</dbReference>
<protein>
    <recommendedName>
        <fullName evidence="8">HAT C-terminal dimerisation domain-containing protein</fullName>
    </recommendedName>
</protein>
<evidence type="ECO:0000256" key="4">
    <source>
        <dbReference type="ARBA" id="ARBA00022833"/>
    </source>
</evidence>
<gene>
    <name evidence="9" type="ORF">BFJ65_g18396</name>
</gene>
<reference evidence="9 10" key="1">
    <citation type="journal article" date="2018" name="Sci. Rep.">
        <title>Characterisation of pathogen-specific regions and novel effector candidates in Fusarium oxysporum f. sp. cepae.</title>
        <authorList>
            <person name="Armitage A.D."/>
            <person name="Taylor A."/>
            <person name="Sobczyk M.K."/>
            <person name="Baxter L."/>
            <person name="Greenfield B.P."/>
            <person name="Bates H.J."/>
            <person name="Wilson F."/>
            <person name="Jackson A.C."/>
            <person name="Ott S."/>
            <person name="Harrison R.J."/>
            <person name="Clarkson J.P."/>
        </authorList>
    </citation>
    <scope>NUCLEOTIDE SEQUENCE [LARGE SCALE GENOMIC DNA]</scope>
    <source>
        <strain evidence="9 10">FoC_Fus2</strain>
    </source>
</reference>
<keyword evidence="4" id="KW-0862">Zinc</keyword>
<dbReference type="SUPFAM" id="SSF53098">
    <property type="entry name" value="Ribonuclease H-like"/>
    <property type="match status" value="1"/>
</dbReference>
<feature type="transmembrane region" description="Helical" evidence="7">
    <location>
        <begin position="1130"/>
        <end position="1149"/>
    </location>
</feature>
<dbReference type="PANTHER" id="PTHR46481:SF10">
    <property type="entry name" value="ZINC FINGER BED DOMAIN-CONTAINING PROTEIN 39"/>
    <property type="match status" value="1"/>
</dbReference>
<organism evidence="9 10">
    <name type="scientific">Fusarium oxysporum f. sp. cepae</name>
    <dbReference type="NCBI Taxonomy" id="396571"/>
    <lineage>
        <taxon>Eukaryota</taxon>
        <taxon>Fungi</taxon>
        <taxon>Dikarya</taxon>
        <taxon>Ascomycota</taxon>
        <taxon>Pezizomycotina</taxon>
        <taxon>Sordariomycetes</taxon>
        <taxon>Hypocreomycetidae</taxon>
        <taxon>Hypocreales</taxon>
        <taxon>Nectriaceae</taxon>
        <taxon>Fusarium</taxon>
        <taxon>Fusarium oxysporum species complex</taxon>
    </lineage>
</organism>
<feature type="transmembrane region" description="Helical" evidence="7">
    <location>
        <begin position="1379"/>
        <end position="1397"/>
    </location>
</feature>
<dbReference type="PANTHER" id="PTHR46481">
    <property type="entry name" value="ZINC FINGER BED DOMAIN-CONTAINING PROTEIN 4"/>
    <property type="match status" value="1"/>
</dbReference>